<name>A0A0F9NYI1_9ZZZZ</name>
<evidence type="ECO:0000313" key="1">
    <source>
        <dbReference type="EMBL" id="KKN22919.1"/>
    </source>
</evidence>
<dbReference type="EMBL" id="LAZR01003018">
    <property type="protein sequence ID" value="KKN22919.1"/>
    <property type="molecule type" value="Genomic_DNA"/>
</dbReference>
<accession>A0A0F9NYI1</accession>
<reference evidence="1" key="1">
    <citation type="journal article" date="2015" name="Nature">
        <title>Complex archaea that bridge the gap between prokaryotes and eukaryotes.</title>
        <authorList>
            <person name="Spang A."/>
            <person name="Saw J.H."/>
            <person name="Jorgensen S.L."/>
            <person name="Zaremba-Niedzwiedzka K."/>
            <person name="Martijn J."/>
            <person name="Lind A.E."/>
            <person name="van Eijk R."/>
            <person name="Schleper C."/>
            <person name="Guy L."/>
            <person name="Ettema T.J."/>
        </authorList>
    </citation>
    <scope>NUCLEOTIDE SEQUENCE</scope>
</reference>
<proteinExistence type="predicted"/>
<comment type="caution">
    <text evidence="1">The sequence shown here is derived from an EMBL/GenBank/DDBJ whole genome shotgun (WGS) entry which is preliminary data.</text>
</comment>
<gene>
    <name evidence="1" type="ORF">LCGC14_0910290</name>
</gene>
<organism evidence="1">
    <name type="scientific">marine sediment metagenome</name>
    <dbReference type="NCBI Taxonomy" id="412755"/>
    <lineage>
        <taxon>unclassified sequences</taxon>
        <taxon>metagenomes</taxon>
        <taxon>ecological metagenomes</taxon>
    </lineage>
</organism>
<sequence>MDRLFKEEEERIRIIIATEEVQDPYEKNIVFTELPSLPISAIVTDLAFAKIQYAMPGIVTDKAKEIITYKKYRSLIENSYRIKIGTEYYVGWKQNSKMQIREEGNFIRVYCYIQKVSS</sequence>
<protein>
    <submittedName>
        <fullName evidence="1">Uncharacterized protein</fullName>
    </submittedName>
</protein>
<dbReference type="AlphaFoldDB" id="A0A0F9NYI1"/>